<gene>
    <name evidence="1" type="ORF">ACFSBT_21125</name>
</gene>
<organism evidence="1 2">
    <name type="scientific">Halomarina rubra</name>
    <dbReference type="NCBI Taxonomy" id="2071873"/>
    <lineage>
        <taxon>Archaea</taxon>
        <taxon>Methanobacteriati</taxon>
        <taxon>Methanobacteriota</taxon>
        <taxon>Stenosarchaea group</taxon>
        <taxon>Halobacteria</taxon>
        <taxon>Halobacteriales</taxon>
        <taxon>Natronomonadaceae</taxon>
        <taxon>Halomarina</taxon>
    </lineage>
</organism>
<keyword evidence="2" id="KW-1185">Reference proteome</keyword>
<proteinExistence type="predicted"/>
<dbReference type="Proteomes" id="UP001597187">
    <property type="component" value="Unassembled WGS sequence"/>
</dbReference>
<dbReference type="AlphaFoldDB" id="A0ABD6B2I2"/>
<protein>
    <submittedName>
        <fullName evidence="1">Uncharacterized protein</fullName>
    </submittedName>
</protein>
<accession>A0ABD6B2I2</accession>
<name>A0ABD6B2I2_9EURY</name>
<evidence type="ECO:0000313" key="2">
    <source>
        <dbReference type="Proteomes" id="UP001597187"/>
    </source>
</evidence>
<comment type="caution">
    <text evidence="1">The sequence shown here is derived from an EMBL/GenBank/DDBJ whole genome shotgun (WGS) entry which is preliminary data.</text>
</comment>
<sequence length="60" mass="6487">MAASDPDIRVADEPSVDLVACQTEDGDIVFYDPTPGQDTVGAERWISADPDHCVDLNESH</sequence>
<evidence type="ECO:0000313" key="1">
    <source>
        <dbReference type="EMBL" id="MFD1515791.1"/>
    </source>
</evidence>
<dbReference type="RefSeq" id="WP_250875714.1">
    <property type="nucleotide sequence ID" value="NZ_JALXFV010000011.1"/>
</dbReference>
<dbReference type="EMBL" id="JBHUDC010000011">
    <property type="protein sequence ID" value="MFD1515791.1"/>
    <property type="molecule type" value="Genomic_DNA"/>
</dbReference>
<reference evidence="1 2" key="1">
    <citation type="journal article" date="2019" name="Int. J. Syst. Evol. Microbiol.">
        <title>The Global Catalogue of Microorganisms (GCM) 10K type strain sequencing project: providing services to taxonomists for standard genome sequencing and annotation.</title>
        <authorList>
            <consortium name="The Broad Institute Genomics Platform"/>
            <consortium name="The Broad Institute Genome Sequencing Center for Infectious Disease"/>
            <person name="Wu L."/>
            <person name="Ma J."/>
        </authorList>
    </citation>
    <scope>NUCLEOTIDE SEQUENCE [LARGE SCALE GENOMIC DNA]</scope>
    <source>
        <strain evidence="1 2">CGMCC 1.12563</strain>
    </source>
</reference>